<sequence length="185" mass="20366">MALRGGHIARAGGRGSFCIQAAGGCQLDITSMPGTEFLTAQERELCAHHRFLPSFYLSLKAAFLREAAQRPQGAIPRSDARTLFRLEPAKAMHIYELMQRTGWLRAAPQRTRGAPTATPLREPIAPGGWASGTRRLRWSLQASQLAAALRMQARQEAAAFSKNPASDRWVSDRQSDGHRRPFGST</sequence>
<evidence type="ECO:0000259" key="2">
    <source>
        <dbReference type="PROSITE" id="PS50934"/>
    </source>
</evidence>
<dbReference type="InterPro" id="IPR007526">
    <property type="entry name" value="SWIRM"/>
</dbReference>
<gene>
    <name evidence="3" type="ORF">WJX84_005571</name>
</gene>
<dbReference type="EMBL" id="JALJOV010000728">
    <property type="protein sequence ID" value="KAK9861613.1"/>
    <property type="molecule type" value="Genomic_DNA"/>
</dbReference>
<feature type="compositionally biased region" description="Basic and acidic residues" evidence="1">
    <location>
        <begin position="169"/>
        <end position="179"/>
    </location>
</feature>
<dbReference type="Proteomes" id="UP001485043">
    <property type="component" value="Unassembled WGS sequence"/>
</dbReference>
<dbReference type="SUPFAM" id="SSF46689">
    <property type="entry name" value="Homeodomain-like"/>
    <property type="match status" value="1"/>
</dbReference>
<evidence type="ECO:0000313" key="3">
    <source>
        <dbReference type="EMBL" id="KAK9861613.1"/>
    </source>
</evidence>
<dbReference type="PROSITE" id="PS50934">
    <property type="entry name" value="SWIRM"/>
    <property type="match status" value="1"/>
</dbReference>
<name>A0AAW1SZ46_9CHLO</name>
<dbReference type="FunFam" id="1.10.10.10:FF:000087">
    <property type="entry name" value="Transcriptional adapter 2"/>
    <property type="match status" value="1"/>
</dbReference>
<keyword evidence="4" id="KW-1185">Reference proteome</keyword>
<dbReference type="PROSITE" id="PS51257">
    <property type="entry name" value="PROKAR_LIPOPROTEIN"/>
    <property type="match status" value="1"/>
</dbReference>
<evidence type="ECO:0000256" key="1">
    <source>
        <dbReference type="SAM" id="MobiDB-lite"/>
    </source>
</evidence>
<dbReference type="InterPro" id="IPR009057">
    <property type="entry name" value="Homeodomain-like_sf"/>
</dbReference>
<comment type="caution">
    <text evidence="3">The sequence shown here is derived from an EMBL/GenBank/DDBJ whole genome shotgun (WGS) entry which is preliminary data.</text>
</comment>
<accession>A0AAW1SZ46</accession>
<dbReference type="Gene3D" id="1.10.10.10">
    <property type="entry name" value="Winged helix-like DNA-binding domain superfamily/Winged helix DNA-binding domain"/>
    <property type="match status" value="1"/>
</dbReference>
<feature type="domain" description="SWIRM" evidence="2">
    <location>
        <begin position="18"/>
        <end position="115"/>
    </location>
</feature>
<proteinExistence type="predicted"/>
<evidence type="ECO:0000313" key="4">
    <source>
        <dbReference type="Proteomes" id="UP001485043"/>
    </source>
</evidence>
<feature type="region of interest" description="Disordered" evidence="1">
    <location>
        <begin position="154"/>
        <end position="185"/>
    </location>
</feature>
<organism evidence="3 4">
    <name type="scientific">Apatococcus fuscideae</name>
    <dbReference type="NCBI Taxonomy" id="2026836"/>
    <lineage>
        <taxon>Eukaryota</taxon>
        <taxon>Viridiplantae</taxon>
        <taxon>Chlorophyta</taxon>
        <taxon>core chlorophytes</taxon>
        <taxon>Trebouxiophyceae</taxon>
        <taxon>Chlorellales</taxon>
        <taxon>Chlorellaceae</taxon>
        <taxon>Apatococcus</taxon>
    </lineage>
</organism>
<dbReference type="AlphaFoldDB" id="A0AAW1SZ46"/>
<dbReference type="InterPro" id="IPR036388">
    <property type="entry name" value="WH-like_DNA-bd_sf"/>
</dbReference>
<reference evidence="3 4" key="1">
    <citation type="journal article" date="2024" name="Nat. Commun.">
        <title>Phylogenomics reveals the evolutionary origins of lichenization in chlorophyte algae.</title>
        <authorList>
            <person name="Puginier C."/>
            <person name="Libourel C."/>
            <person name="Otte J."/>
            <person name="Skaloud P."/>
            <person name="Haon M."/>
            <person name="Grisel S."/>
            <person name="Petersen M."/>
            <person name="Berrin J.G."/>
            <person name="Delaux P.M."/>
            <person name="Dal Grande F."/>
            <person name="Keller J."/>
        </authorList>
    </citation>
    <scope>NUCLEOTIDE SEQUENCE [LARGE SCALE GENOMIC DNA]</scope>
    <source>
        <strain evidence="3 4">SAG 2523</strain>
    </source>
</reference>
<protein>
    <recommendedName>
        <fullName evidence="2">SWIRM domain-containing protein</fullName>
    </recommendedName>
</protein>